<feature type="compositionally biased region" description="Basic and acidic residues" evidence="1">
    <location>
        <begin position="479"/>
        <end position="492"/>
    </location>
</feature>
<feature type="compositionally biased region" description="Polar residues" evidence="1">
    <location>
        <begin position="493"/>
        <end position="506"/>
    </location>
</feature>
<feature type="compositionally biased region" description="Low complexity" evidence="1">
    <location>
        <begin position="422"/>
        <end position="433"/>
    </location>
</feature>
<dbReference type="PANTHER" id="PTHR14932:SF1">
    <property type="entry name" value="RAB-LIKE PROTEIN 6"/>
    <property type="match status" value="1"/>
</dbReference>
<accession>A0ABY7GC15</accession>
<dbReference type="SMART" id="SM00175">
    <property type="entry name" value="RAB"/>
    <property type="match status" value="1"/>
</dbReference>
<feature type="compositionally biased region" description="Basic and acidic residues" evidence="1">
    <location>
        <begin position="619"/>
        <end position="639"/>
    </location>
</feature>
<dbReference type="InterPro" id="IPR027417">
    <property type="entry name" value="P-loop_NTPase"/>
</dbReference>
<proteinExistence type="predicted"/>
<feature type="compositionally biased region" description="Basic and acidic residues" evidence="1">
    <location>
        <begin position="552"/>
        <end position="574"/>
    </location>
</feature>
<feature type="compositionally biased region" description="Low complexity" evidence="1">
    <location>
        <begin position="461"/>
        <end position="475"/>
    </location>
</feature>
<evidence type="ECO:0000256" key="1">
    <source>
        <dbReference type="SAM" id="MobiDB-lite"/>
    </source>
</evidence>
<protein>
    <submittedName>
        <fullName evidence="2">RABL6-like protein</fullName>
    </submittedName>
</protein>
<feature type="compositionally biased region" description="Basic and acidic residues" evidence="1">
    <location>
        <begin position="646"/>
        <end position="660"/>
    </location>
</feature>
<evidence type="ECO:0000313" key="2">
    <source>
        <dbReference type="EMBL" id="WAR31938.1"/>
    </source>
</evidence>
<organism evidence="2 3">
    <name type="scientific">Mya arenaria</name>
    <name type="common">Soft-shell clam</name>
    <dbReference type="NCBI Taxonomy" id="6604"/>
    <lineage>
        <taxon>Eukaryota</taxon>
        <taxon>Metazoa</taxon>
        <taxon>Spiralia</taxon>
        <taxon>Lophotrochozoa</taxon>
        <taxon>Mollusca</taxon>
        <taxon>Bivalvia</taxon>
        <taxon>Autobranchia</taxon>
        <taxon>Heteroconchia</taxon>
        <taxon>Euheterodonta</taxon>
        <taxon>Imparidentia</taxon>
        <taxon>Neoheterodontei</taxon>
        <taxon>Myida</taxon>
        <taxon>Myoidea</taxon>
        <taxon>Myidae</taxon>
        <taxon>Mya</taxon>
    </lineage>
</organism>
<reference evidence="2" key="1">
    <citation type="submission" date="2022-11" db="EMBL/GenBank/DDBJ databases">
        <title>Centuries of genome instability and evolution in soft-shell clam transmissible cancer (bioRxiv).</title>
        <authorList>
            <person name="Hart S.F.M."/>
            <person name="Yonemitsu M.A."/>
            <person name="Giersch R.M."/>
            <person name="Beal B.F."/>
            <person name="Arriagada G."/>
            <person name="Davis B.W."/>
            <person name="Ostrander E.A."/>
            <person name="Goff S.P."/>
            <person name="Metzger M.J."/>
        </authorList>
    </citation>
    <scope>NUCLEOTIDE SEQUENCE</scope>
    <source>
        <strain evidence="2">MELC-2E11</strain>
        <tissue evidence="2">Siphon/mantle</tissue>
    </source>
</reference>
<feature type="compositionally biased region" description="Low complexity" evidence="1">
    <location>
        <begin position="269"/>
        <end position="289"/>
    </location>
</feature>
<dbReference type="Gene3D" id="3.40.50.300">
    <property type="entry name" value="P-loop containing nucleotide triphosphate hydrolases"/>
    <property type="match status" value="2"/>
</dbReference>
<feature type="region of interest" description="Disordered" evidence="1">
    <location>
        <begin position="187"/>
        <end position="394"/>
    </location>
</feature>
<feature type="compositionally biased region" description="Polar residues" evidence="1">
    <location>
        <begin position="226"/>
        <end position="239"/>
    </location>
</feature>
<sequence>MPIFQKLFGNADEKGRPAVTPPGLQTMGAPLQRKFAKGVQYNMKIIIRGDRNVGKTTLYQRLQGLKFAEEYIPTDEIQVASIQWNYKATDDVVKVEVWDVVDKGRGKKKKEGLKLSTDEVLKVPTSIPILILGNHRDMGHHRTVLEDKARYFIEGLDRPETAGEIRYAESSMRNGFGLKFIETLSKKRREGQEAQGIQGIIAAPKPHPIPTKPSSLPNEAKEPMDTPTSQTKGTSQTTPKKPAEQKTGFFSKLFSKKNTPQTPETPVIESEVSADPEVPVSSVDDFVPDTGVLDDSFLNDTKEVKDVANANDNQSDSDDEDAGNPMVTGFQDDLDSEDEVDLTAQPSKAPKIAPDLDISSEEEVNTHSRPQVVKYDEDYLSSDNEANPMGSGDHEIKAAKVSVVKNSVSVMLSSDSEDNDEVNANNSSDNNDFNRLKVNTPPRKGSNSSGGNSDSEKQASRKSSSLSLKNSTKVSAGSEMRKLSSDSSKSENKLTNGNKGNNVLTNEKQRKIESTNHESDTESGDEGGHVAVLKDTDINPDDFGGADVFNDWLDKQQTEAQAKEENKDLKESQKSKKKSHQAVDLSDDGAEKEVKKKKKKKKDKDEEGPEKKSRKKERTKSEKSSKEKDKREKTGDGEKKKKKKKKAEEVGMDDLEKFLEDENSGETNYETL</sequence>
<feature type="compositionally biased region" description="Basic and acidic residues" evidence="1">
    <location>
        <begin position="507"/>
        <end position="537"/>
    </location>
</feature>
<keyword evidence="3" id="KW-1185">Reference proteome</keyword>
<feature type="region of interest" description="Disordered" evidence="1">
    <location>
        <begin position="411"/>
        <end position="672"/>
    </location>
</feature>
<dbReference type="EMBL" id="CP111028">
    <property type="protein sequence ID" value="WAR31938.1"/>
    <property type="molecule type" value="Genomic_DNA"/>
</dbReference>
<dbReference type="Proteomes" id="UP001164746">
    <property type="component" value="Chromosome 17"/>
</dbReference>
<dbReference type="SUPFAM" id="SSF52540">
    <property type="entry name" value="P-loop containing nucleoside triphosphate hydrolases"/>
    <property type="match status" value="1"/>
</dbReference>
<feature type="compositionally biased region" description="Acidic residues" evidence="1">
    <location>
        <begin position="332"/>
        <end position="341"/>
    </location>
</feature>
<dbReference type="InterPro" id="IPR040385">
    <property type="entry name" value="RABL6"/>
</dbReference>
<gene>
    <name evidence="2" type="ORF">MAR_034480</name>
</gene>
<dbReference type="Pfam" id="PF08477">
    <property type="entry name" value="Roc"/>
    <property type="match status" value="1"/>
</dbReference>
<evidence type="ECO:0000313" key="3">
    <source>
        <dbReference type="Proteomes" id="UP001164746"/>
    </source>
</evidence>
<dbReference type="PANTHER" id="PTHR14932">
    <property type="entry name" value="RAS GTPASE-RELATED"/>
    <property type="match status" value="1"/>
</dbReference>
<name>A0ABY7GC15_MYAAR</name>